<dbReference type="PANTHER" id="PTHR30535">
    <property type="entry name" value="VITAMIN B12-BINDING PROTEIN"/>
    <property type="match status" value="1"/>
</dbReference>
<keyword evidence="4" id="KW-0675">Receptor</keyword>
<evidence type="ECO:0000259" key="3">
    <source>
        <dbReference type="Pfam" id="PF01497"/>
    </source>
</evidence>
<sequence>MSLKVLRTYPFALLFLCLTTHVPALATVVATDSDGRRVELIEPAKRVVALAPHIVENLYSIGAQGSIVGAVQYSDYPESAKSIPRLGGVGSISLENIVALEPDLIILWGSGTPTGLRANIERLGLPYFVDEIRSLEELSESLEALSVLTGHLAEGLVATKELEEDLSEIGGERSLSQGDAPGVFLQLWDQPLQSIGREHLLNEVIERCGAYSVTRGITGLAPLVSLEQVLAEDPAFIITESAAQAQHWSKYPQLRSVREGNIAVINPDFLHRPTLRLMEGMRQICKRLKSS</sequence>
<dbReference type="NCBIfam" id="NF038402">
    <property type="entry name" value="TroA_like"/>
    <property type="match status" value="1"/>
</dbReference>
<gene>
    <name evidence="4" type="ORF">R0137_13225</name>
</gene>
<evidence type="ECO:0000313" key="5">
    <source>
        <dbReference type="Proteomes" id="UP001626549"/>
    </source>
</evidence>
<dbReference type="InterPro" id="IPR050902">
    <property type="entry name" value="ABC_Transporter_SBP"/>
</dbReference>
<evidence type="ECO:0000256" key="2">
    <source>
        <dbReference type="SAM" id="SignalP"/>
    </source>
</evidence>
<evidence type="ECO:0000256" key="1">
    <source>
        <dbReference type="ARBA" id="ARBA00022729"/>
    </source>
</evidence>
<feature type="signal peptide" evidence="2">
    <location>
        <begin position="1"/>
        <end position="26"/>
    </location>
</feature>
<dbReference type="SUPFAM" id="SSF53807">
    <property type="entry name" value="Helical backbone' metal receptor"/>
    <property type="match status" value="1"/>
</dbReference>
<name>A0ABZ0ICA6_9GAMM</name>
<dbReference type="Proteomes" id="UP001626549">
    <property type="component" value="Chromosome"/>
</dbReference>
<protein>
    <submittedName>
        <fullName evidence="4">Helical backbone metal receptor</fullName>
    </submittedName>
</protein>
<feature type="chain" id="PRO_5046566784" evidence="2">
    <location>
        <begin position="27"/>
        <end position="291"/>
    </location>
</feature>
<feature type="domain" description="Fe/B12 periplasmic-binding" evidence="3">
    <location>
        <begin position="47"/>
        <end position="242"/>
    </location>
</feature>
<keyword evidence="5" id="KW-1185">Reference proteome</keyword>
<proteinExistence type="predicted"/>
<dbReference type="EMBL" id="CP136865">
    <property type="protein sequence ID" value="WOJ96199.1"/>
    <property type="molecule type" value="Genomic_DNA"/>
</dbReference>
<dbReference type="PANTHER" id="PTHR30535:SF34">
    <property type="entry name" value="MOLYBDATE-BINDING PROTEIN MOLA"/>
    <property type="match status" value="1"/>
</dbReference>
<keyword evidence="1 2" id="KW-0732">Signal</keyword>
<dbReference type="InterPro" id="IPR002491">
    <property type="entry name" value="ABC_transptr_periplasmic_BD"/>
</dbReference>
<dbReference type="RefSeq" id="WP_407326887.1">
    <property type="nucleotide sequence ID" value="NZ_CP136865.1"/>
</dbReference>
<dbReference type="Pfam" id="PF01497">
    <property type="entry name" value="Peripla_BP_2"/>
    <property type="match status" value="1"/>
</dbReference>
<evidence type="ECO:0000313" key="4">
    <source>
        <dbReference type="EMBL" id="WOJ96199.1"/>
    </source>
</evidence>
<reference evidence="4 5" key="1">
    <citation type="submission" date="2023-10" db="EMBL/GenBank/DDBJ databases">
        <title>Two novel species belonging to the OM43/NOR5 clade.</title>
        <authorList>
            <person name="Park M."/>
        </authorList>
    </citation>
    <scope>NUCLEOTIDE SEQUENCE [LARGE SCALE GENOMIC DNA]</scope>
    <source>
        <strain evidence="4 5">IMCC45268</strain>
    </source>
</reference>
<accession>A0ABZ0ICA6</accession>
<dbReference type="Gene3D" id="3.40.50.1980">
    <property type="entry name" value="Nitrogenase molybdenum iron protein domain"/>
    <property type="match status" value="2"/>
</dbReference>
<organism evidence="4 5">
    <name type="scientific">Congregibacter brevis</name>
    <dbReference type="NCBI Taxonomy" id="3081201"/>
    <lineage>
        <taxon>Bacteria</taxon>
        <taxon>Pseudomonadati</taxon>
        <taxon>Pseudomonadota</taxon>
        <taxon>Gammaproteobacteria</taxon>
        <taxon>Cellvibrionales</taxon>
        <taxon>Halieaceae</taxon>
        <taxon>Congregibacter</taxon>
    </lineage>
</organism>
<dbReference type="InterPro" id="IPR054828">
    <property type="entry name" value="Vit_B12_bind_prot"/>
</dbReference>